<dbReference type="RefSeq" id="WP_269327451.1">
    <property type="nucleotide sequence ID" value="NZ_BAAAZO010000002.1"/>
</dbReference>
<dbReference type="Proteomes" id="UP001501074">
    <property type="component" value="Unassembled WGS sequence"/>
</dbReference>
<evidence type="ECO:0000256" key="1">
    <source>
        <dbReference type="SAM" id="Phobius"/>
    </source>
</evidence>
<gene>
    <name evidence="3" type="ORF">GCM10022223_17960</name>
</gene>
<protein>
    <submittedName>
        <fullName evidence="3">50S ribosome-binding GTPase</fullName>
    </submittedName>
</protein>
<feature type="transmembrane region" description="Helical" evidence="1">
    <location>
        <begin position="463"/>
        <end position="485"/>
    </location>
</feature>
<dbReference type="Gene3D" id="3.40.50.300">
    <property type="entry name" value="P-loop containing nucleotide triphosphate hydrolases"/>
    <property type="match status" value="1"/>
</dbReference>
<feature type="domain" description="G" evidence="2">
    <location>
        <begin position="56"/>
        <end position="173"/>
    </location>
</feature>
<sequence>MLLTGRRTGIAEQLEALDEVLTLSRERLDPDMMAGAEQIAAKAGDRLRFGEAHTVVALAGATGSGKSSLFNTLVGEPLSQVGMRRPTTAAAHAAVWGQDDATSLLDWLEVPRRHLLGAGTDAELEGLILLDLPDVDSVERSNRLEAERLVERVDLLVWVLDPQKYADAALHERYLAPLAAHADVMLVVLNQIDRLPPEAGAGCVDDLTALLASEGLAAAPVLSASARTGEGIQALRAVLARNVAAKQAAVRRLAADLSAMAERLDDVCAGVTNQVVTTADRTSLTDALSAAAGVDVVSEAVAGAYRLRARRATGWPVSAWTSRLRLDPARRLGLRDEPSDLVRTSLPGPSALQRAHVDNALRRISDRASSGLPQPWPQAIRRAATSSQNEMPDLLDRAVAGTDLGLGRRPHWWRAAGTVQWLFLAAAVAGLVWLGVLFVVAWLQLPQPPLPHWGRLPVPTLLLVLGLVSGFVLAQICGMFARTGARRRAGQARRRLNSRISQLAADTVIAPVERELSTHVLIRSALARMRG</sequence>
<dbReference type="PANTHER" id="PTHR42698">
    <property type="entry name" value="GTPASE ERA"/>
    <property type="match status" value="1"/>
</dbReference>
<evidence type="ECO:0000313" key="4">
    <source>
        <dbReference type="Proteomes" id="UP001501074"/>
    </source>
</evidence>
<dbReference type="InterPro" id="IPR006073">
    <property type="entry name" value="GTP-bd"/>
</dbReference>
<dbReference type="Pfam" id="PF01926">
    <property type="entry name" value="MMR_HSR1"/>
    <property type="match status" value="1"/>
</dbReference>
<dbReference type="InterPro" id="IPR005662">
    <property type="entry name" value="GTPase_Era-like"/>
</dbReference>
<dbReference type="SUPFAM" id="SSF52540">
    <property type="entry name" value="P-loop containing nucleoside triphosphate hydrolases"/>
    <property type="match status" value="1"/>
</dbReference>
<dbReference type="EMBL" id="BAAAZO010000002">
    <property type="protein sequence ID" value="GAA3602606.1"/>
    <property type="molecule type" value="Genomic_DNA"/>
</dbReference>
<proteinExistence type="predicted"/>
<keyword evidence="4" id="KW-1185">Reference proteome</keyword>
<organism evidence="3 4">
    <name type="scientific">Kineosporia mesophila</name>
    <dbReference type="NCBI Taxonomy" id="566012"/>
    <lineage>
        <taxon>Bacteria</taxon>
        <taxon>Bacillati</taxon>
        <taxon>Actinomycetota</taxon>
        <taxon>Actinomycetes</taxon>
        <taxon>Kineosporiales</taxon>
        <taxon>Kineosporiaceae</taxon>
        <taxon>Kineosporia</taxon>
    </lineage>
</organism>
<keyword evidence="1" id="KW-1133">Transmembrane helix</keyword>
<accession>A0ABP6Z984</accession>
<dbReference type="InterPro" id="IPR027417">
    <property type="entry name" value="P-loop_NTPase"/>
</dbReference>
<evidence type="ECO:0000313" key="3">
    <source>
        <dbReference type="EMBL" id="GAA3602606.1"/>
    </source>
</evidence>
<reference evidence="4" key="1">
    <citation type="journal article" date="2019" name="Int. J. Syst. Evol. Microbiol.">
        <title>The Global Catalogue of Microorganisms (GCM) 10K type strain sequencing project: providing services to taxonomists for standard genome sequencing and annotation.</title>
        <authorList>
            <consortium name="The Broad Institute Genomics Platform"/>
            <consortium name="The Broad Institute Genome Sequencing Center for Infectious Disease"/>
            <person name="Wu L."/>
            <person name="Ma J."/>
        </authorList>
    </citation>
    <scope>NUCLEOTIDE SEQUENCE [LARGE SCALE GENOMIC DNA]</scope>
    <source>
        <strain evidence="4">JCM 16902</strain>
    </source>
</reference>
<dbReference type="PANTHER" id="PTHR42698:SF1">
    <property type="entry name" value="GTPASE ERA, MITOCHONDRIAL"/>
    <property type="match status" value="1"/>
</dbReference>
<name>A0ABP6Z984_9ACTN</name>
<keyword evidence="1" id="KW-0812">Transmembrane</keyword>
<keyword evidence="1" id="KW-0472">Membrane</keyword>
<feature type="transmembrane region" description="Helical" evidence="1">
    <location>
        <begin position="421"/>
        <end position="443"/>
    </location>
</feature>
<evidence type="ECO:0000259" key="2">
    <source>
        <dbReference type="Pfam" id="PF01926"/>
    </source>
</evidence>
<comment type="caution">
    <text evidence="3">The sequence shown here is derived from an EMBL/GenBank/DDBJ whole genome shotgun (WGS) entry which is preliminary data.</text>
</comment>